<evidence type="ECO:0000256" key="1">
    <source>
        <dbReference type="SAM" id="Phobius"/>
    </source>
</evidence>
<gene>
    <name evidence="2" type="ORF">RM190_05830</name>
</gene>
<dbReference type="EMBL" id="JAVRQI010000004">
    <property type="protein sequence ID" value="MDT1061373.1"/>
    <property type="molecule type" value="Genomic_DNA"/>
</dbReference>
<comment type="caution">
    <text evidence="2">The sequence shown here is derived from an EMBL/GenBank/DDBJ whole genome shotgun (WGS) entry which is preliminary data.</text>
</comment>
<accession>A0ABU3EAW8</accession>
<dbReference type="Proteomes" id="UP001251085">
    <property type="component" value="Unassembled WGS sequence"/>
</dbReference>
<keyword evidence="3" id="KW-1185">Reference proteome</keyword>
<name>A0ABU3EAW8_9RHOB</name>
<keyword evidence="1" id="KW-0472">Membrane</keyword>
<keyword evidence="1" id="KW-1133">Transmembrane helix</keyword>
<keyword evidence="1" id="KW-0812">Transmembrane</keyword>
<evidence type="ECO:0000313" key="3">
    <source>
        <dbReference type="Proteomes" id="UP001251085"/>
    </source>
</evidence>
<protein>
    <submittedName>
        <fullName evidence="2">Uncharacterized protein</fullName>
    </submittedName>
</protein>
<proteinExistence type="predicted"/>
<evidence type="ECO:0000313" key="2">
    <source>
        <dbReference type="EMBL" id="MDT1061373.1"/>
    </source>
</evidence>
<feature type="transmembrane region" description="Helical" evidence="1">
    <location>
        <begin position="13"/>
        <end position="33"/>
    </location>
</feature>
<organism evidence="2 3">
    <name type="scientific">Paracoccus broussonetiae</name>
    <dbReference type="NCBI Taxonomy" id="3075834"/>
    <lineage>
        <taxon>Bacteria</taxon>
        <taxon>Pseudomonadati</taxon>
        <taxon>Pseudomonadota</taxon>
        <taxon>Alphaproteobacteria</taxon>
        <taxon>Rhodobacterales</taxon>
        <taxon>Paracoccaceae</taxon>
        <taxon>Paracoccus</taxon>
    </lineage>
</organism>
<sequence>MSPDAEPRLLRRLWLRLLATLGIAAAVLLSWWWRIDEARSPDDAPETAFGQQIDLGRSLFTPEALVLRRQPDGPDQLVMTALIENITGATQAAVFGSPPRPPGLSIDGAPLDAPEVTLLRDGEMLRELQPRLPERITLAWTLPRPWHAQPVEIGFARQTFKLRDNLYGQSSWLGFVPSARMTVEPEDTP</sequence>
<reference evidence="3" key="1">
    <citation type="submission" date="2023-07" db="EMBL/GenBank/DDBJ databases">
        <title>Characterization of two Paracoccaceae strains isolated from Phycosphere and proposal of Xinfangfangia lacusdiani sp. nov.</title>
        <authorList>
            <person name="Deng Y."/>
            <person name="Zhang Y.Q."/>
        </authorList>
    </citation>
    <scope>NUCLEOTIDE SEQUENCE [LARGE SCALE GENOMIC DNA]</scope>
    <source>
        <strain evidence="3">CPCC 101403</strain>
    </source>
</reference>